<feature type="non-terminal residue" evidence="1">
    <location>
        <position position="1"/>
    </location>
</feature>
<proteinExistence type="predicted"/>
<sequence length="86" mass="9944">LRAPALHGQQVESVSIRYKRNTGKHTPGFLTRLDTSLQKCHATLIKMLHKLCSCCNNPFGHRYEVHRRLLNNKKVNGGNRYEDIKM</sequence>
<reference evidence="1" key="1">
    <citation type="submission" date="2014-12" db="EMBL/GenBank/DDBJ databases">
        <title>Insight into the proteome of Arion vulgaris.</title>
        <authorList>
            <person name="Aradska J."/>
            <person name="Bulat T."/>
            <person name="Smidak R."/>
            <person name="Sarate P."/>
            <person name="Gangsoo J."/>
            <person name="Sialana F."/>
            <person name="Bilban M."/>
            <person name="Lubec G."/>
        </authorList>
    </citation>
    <scope>NUCLEOTIDE SEQUENCE</scope>
    <source>
        <tissue evidence="1">Skin</tissue>
    </source>
</reference>
<dbReference type="EMBL" id="HACG01028570">
    <property type="protein sequence ID" value="CEK75435.1"/>
    <property type="molecule type" value="Transcribed_RNA"/>
</dbReference>
<organism evidence="1">
    <name type="scientific">Arion vulgaris</name>
    <dbReference type="NCBI Taxonomy" id="1028688"/>
    <lineage>
        <taxon>Eukaryota</taxon>
        <taxon>Metazoa</taxon>
        <taxon>Spiralia</taxon>
        <taxon>Lophotrochozoa</taxon>
        <taxon>Mollusca</taxon>
        <taxon>Gastropoda</taxon>
        <taxon>Heterobranchia</taxon>
        <taxon>Euthyneura</taxon>
        <taxon>Panpulmonata</taxon>
        <taxon>Eupulmonata</taxon>
        <taxon>Stylommatophora</taxon>
        <taxon>Helicina</taxon>
        <taxon>Arionoidea</taxon>
        <taxon>Arionidae</taxon>
        <taxon>Arion</taxon>
    </lineage>
</organism>
<protein>
    <submittedName>
        <fullName evidence="1">Uncharacterized protein</fullName>
    </submittedName>
</protein>
<accession>A0A0B7A646</accession>
<gene>
    <name evidence="1" type="primary">ORF95542</name>
</gene>
<name>A0A0B7A646_9EUPU</name>
<dbReference type="AlphaFoldDB" id="A0A0B7A646"/>
<evidence type="ECO:0000313" key="1">
    <source>
        <dbReference type="EMBL" id="CEK75435.1"/>
    </source>
</evidence>